<name>A0A5D9BYB3_9SPHN</name>
<dbReference type="InterPro" id="IPR005017">
    <property type="entry name" value="OMPP1/FadL/TodX"/>
</dbReference>
<organism evidence="10 11">
    <name type="scientific">Sphingomonas montanisoli</name>
    <dbReference type="NCBI Taxonomy" id="2606412"/>
    <lineage>
        <taxon>Bacteria</taxon>
        <taxon>Pseudomonadati</taxon>
        <taxon>Pseudomonadota</taxon>
        <taxon>Alphaproteobacteria</taxon>
        <taxon>Sphingomonadales</taxon>
        <taxon>Sphingomonadaceae</taxon>
        <taxon>Sphingomonas</taxon>
    </lineage>
</organism>
<gene>
    <name evidence="10" type="ORF">FYJ91_20015</name>
</gene>
<dbReference type="Proteomes" id="UP000322077">
    <property type="component" value="Unassembled WGS sequence"/>
</dbReference>
<sequence length="429" mass="45349">MRILSCGRATLVALAIIAAVPAKATSFYLAEQSIRAAGHAFSGEATDQGSDMLWWNPASIAGSPRTHAAIGAALILPDANVRDAGTRIQRPGQPAAPVGGDLTPGNPAKKGILPSASIAVPLNDRITVGIALSSPFSLTTDYEADSWTRYIADKTKLITIDVQPSIGIKLTEQFRVGAGLNIEYADATLQKRLPNVLATLPDGSQALKGNALDLGFSAGAQYVGERVSLGLSYKSAIKHKFGGDITISGLLGPLANSNTKFDTTATFMTPWQIIGAVRVKATDALTLNAQISRFGWAKFDRIRLAVPPGAFVPEDYRDTWTVAAGFDYQINPEITVRGGAYRDQTPTQDGRRDPNVPDGNRTAIAAGASTKLNETITLDAAAEYILFDKESVDRQAIAFEGTPVATSILTNGTTDARAIVFGVGARFAF</sequence>
<dbReference type="GO" id="GO:0015483">
    <property type="term" value="F:long-chain fatty acid transporting porin activity"/>
    <property type="evidence" value="ECO:0007669"/>
    <property type="project" value="TreeGrafter"/>
</dbReference>
<evidence type="ECO:0000256" key="4">
    <source>
        <dbReference type="ARBA" id="ARBA00022692"/>
    </source>
</evidence>
<evidence type="ECO:0000256" key="8">
    <source>
        <dbReference type="SAM" id="MobiDB-lite"/>
    </source>
</evidence>
<feature type="region of interest" description="Disordered" evidence="8">
    <location>
        <begin position="339"/>
        <end position="360"/>
    </location>
</feature>
<keyword evidence="6" id="KW-0472">Membrane</keyword>
<keyword evidence="5 9" id="KW-0732">Signal</keyword>
<comment type="caution">
    <text evidence="10">The sequence shown here is derived from an EMBL/GenBank/DDBJ whole genome shotgun (WGS) entry which is preliminary data.</text>
</comment>
<accession>A0A5D9BYB3</accession>
<keyword evidence="3" id="KW-1134">Transmembrane beta strand</keyword>
<dbReference type="AlphaFoldDB" id="A0A5D9BYB3"/>
<dbReference type="GO" id="GO:0009279">
    <property type="term" value="C:cell outer membrane"/>
    <property type="evidence" value="ECO:0007669"/>
    <property type="project" value="UniProtKB-SubCell"/>
</dbReference>
<dbReference type="PANTHER" id="PTHR35093">
    <property type="entry name" value="OUTER MEMBRANE PROTEIN NMB0088-RELATED"/>
    <property type="match status" value="1"/>
</dbReference>
<reference evidence="10 11" key="1">
    <citation type="submission" date="2019-08" db="EMBL/GenBank/DDBJ databases">
        <authorList>
            <person name="Wang G."/>
            <person name="Xu Z."/>
        </authorList>
    </citation>
    <scope>NUCLEOTIDE SEQUENCE [LARGE SCALE GENOMIC DNA]</scope>
    <source>
        <strain evidence="10 11">ZX</strain>
    </source>
</reference>
<keyword evidence="11" id="KW-1185">Reference proteome</keyword>
<evidence type="ECO:0000256" key="6">
    <source>
        <dbReference type="ARBA" id="ARBA00023136"/>
    </source>
</evidence>
<evidence type="ECO:0000256" key="2">
    <source>
        <dbReference type="ARBA" id="ARBA00008163"/>
    </source>
</evidence>
<evidence type="ECO:0000256" key="7">
    <source>
        <dbReference type="ARBA" id="ARBA00023237"/>
    </source>
</evidence>
<proteinExistence type="inferred from homology"/>
<keyword evidence="7" id="KW-0998">Cell outer membrane</keyword>
<dbReference type="Pfam" id="PF03349">
    <property type="entry name" value="Toluene_X"/>
    <property type="match status" value="1"/>
</dbReference>
<dbReference type="EMBL" id="VTOU01000007">
    <property type="protein sequence ID" value="TZG24122.1"/>
    <property type="molecule type" value="Genomic_DNA"/>
</dbReference>
<evidence type="ECO:0000313" key="10">
    <source>
        <dbReference type="EMBL" id="TZG24122.1"/>
    </source>
</evidence>
<evidence type="ECO:0000256" key="3">
    <source>
        <dbReference type="ARBA" id="ARBA00022452"/>
    </source>
</evidence>
<comment type="subcellular location">
    <subcellularLocation>
        <location evidence="1">Cell outer membrane</location>
        <topology evidence="1">Multi-pass membrane protein</topology>
    </subcellularLocation>
</comment>
<keyword evidence="4" id="KW-0812">Transmembrane</keyword>
<evidence type="ECO:0000256" key="5">
    <source>
        <dbReference type="ARBA" id="ARBA00022729"/>
    </source>
</evidence>
<dbReference type="PANTHER" id="PTHR35093:SF8">
    <property type="entry name" value="OUTER MEMBRANE PROTEIN NMB0088-RELATED"/>
    <property type="match status" value="1"/>
</dbReference>
<evidence type="ECO:0000313" key="11">
    <source>
        <dbReference type="Proteomes" id="UP000322077"/>
    </source>
</evidence>
<protein>
    <submittedName>
        <fullName evidence="10">Aromatic hydrocarbon degradation protein</fullName>
    </submittedName>
</protein>
<evidence type="ECO:0000256" key="9">
    <source>
        <dbReference type="SAM" id="SignalP"/>
    </source>
</evidence>
<comment type="similarity">
    <text evidence="2">Belongs to the OmpP1/FadL family.</text>
</comment>
<dbReference type="Gene3D" id="2.40.160.60">
    <property type="entry name" value="Outer membrane protein transport protein (OMPP1/FadL/TodX)"/>
    <property type="match status" value="1"/>
</dbReference>
<feature type="chain" id="PRO_5022741477" evidence="9">
    <location>
        <begin position="25"/>
        <end position="429"/>
    </location>
</feature>
<evidence type="ECO:0000256" key="1">
    <source>
        <dbReference type="ARBA" id="ARBA00004571"/>
    </source>
</evidence>
<dbReference type="SUPFAM" id="SSF56935">
    <property type="entry name" value="Porins"/>
    <property type="match status" value="1"/>
</dbReference>
<feature type="signal peptide" evidence="9">
    <location>
        <begin position="1"/>
        <end position="24"/>
    </location>
</feature>
<dbReference type="RefSeq" id="WP_149524097.1">
    <property type="nucleotide sequence ID" value="NZ_VTOU01000007.1"/>
</dbReference>